<organism evidence="1 2">
    <name type="scientific">Cercophora newfieldiana</name>
    <dbReference type="NCBI Taxonomy" id="92897"/>
    <lineage>
        <taxon>Eukaryota</taxon>
        <taxon>Fungi</taxon>
        <taxon>Dikarya</taxon>
        <taxon>Ascomycota</taxon>
        <taxon>Pezizomycotina</taxon>
        <taxon>Sordariomycetes</taxon>
        <taxon>Sordariomycetidae</taxon>
        <taxon>Sordariales</taxon>
        <taxon>Lasiosphaeriaceae</taxon>
        <taxon>Cercophora</taxon>
    </lineage>
</organism>
<reference evidence="1" key="1">
    <citation type="submission" date="2023-06" db="EMBL/GenBank/DDBJ databases">
        <title>Genome-scale phylogeny and comparative genomics of the fungal order Sordariales.</title>
        <authorList>
            <consortium name="Lawrence Berkeley National Laboratory"/>
            <person name="Hensen N."/>
            <person name="Bonometti L."/>
            <person name="Westerberg I."/>
            <person name="Brannstrom I.O."/>
            <person name="Guillou S."/>
            <person name="Cros-Aarteil S."/>
            <person name="Calhoun S."/>
            <person name="Haridas S."/>
            <person name="Kuo A."/>
            <person name="Mondo S."/>
            <person name="Pangilinan J."/>
            <person name="Riley R."/>
            <person name="Labutti K."/>
            <person name="Andreopoulos B."/>
            <person name="Lipzen A."/>
            <person name="Chen C."/>
            <person name="Yanf M."/>
            <person name="Daum C."/>
            <person name="Ng V."/>
            <person name="Clum A."/>
            <person name="Steindorff A."/>
            <person name="Ohm R."/>
            <person name="Martin F."/>
            <person name="Silar P."/>
            <person name="Natvig D."/>
            <person name="Lalanne C."/>
            <person name="Gautier V."/>
            <person name="Ament-Velasquez S.L."/>
            <person name="Kruys A."/>
            <person name="Hutchinson M.I."/>
            <person name="Powell A.J."/>
            <person name="Barry K."/>
            <person name="Miller A.N."/>
            <person name="Grigoriev I.V."/>
            <person name="Debuchy R."/>
            <person name="Gladieux P."/>
            <person name="Thoren M.H."/>
            <person name="Johannesson H."/>
        </authorList>
    </citation>
    <scope>NUCLEOTIDE SEQUENCE</scope>
    <source>
        <strain evidence="1">SMH2532-1</strain>
    </source>
</reference>
<name>A0AA39Y688_9PEZI</name>
<gene>
    <name evidence="1" type="ORF">B0T16DRAFT_328289</name>
</gene>
<accession>A0AA39Y688</accession>
<keyword evidence="2" id="KW-1185">Reference proteome</keyword>
<feature type="non-terminal residue" evidence="1">
    <location>
        <position position="122"/>
    </location>
</feature>
<sequence>MSAPETSATPSLTLGAVLGTPVLFFPVPTPWPMLPGCDNNIYRQDSNGLIIAYDPIYPAIISSEAQSYFRPEQASSWSQSDSVTPSTALGPTFVCPKSWRAVQTTTIHEDATAQIQYTYCCP</sequence>
<dbReference type="EMBL" id="JAULSV010000004">
    <property type="protein sequence ID" value="KAK0646799.1"/>
    <property type="molecule type" value="Genomic_DNA"/>
</dbReference>
<evidence type="ECO:0000313" key="2">
    <source>
        <dbReference type="Proteomes" id="UP001174936"/>
    </source>
</evidence>
<protein>
    <submittedName>
        <fullName evidence="1">Uncharacterized protein</fullName>
    </submittedName>
</protein>
<evidence type="ECO:0000313" key="1">
    <source>
        <dbReference type="EMBL" id="KAK0646799.1"/>
    </source>
</evidence>
<proteinExistence type="predicted"/>
<dbReference type="Proteomes" id="UP001174936">
    <property type="component" value="Unassembled WGS sequence"/>
</dbReference>
<dbReference type="AlphaFoldDB" id="A0AA39Y688"/>
<comment type="caution">
    <text evidence="1">The sequence shown here is derived from an EMBL/GenBank/DDBJ whole genome shotgun (WGS) entry which is preliminary data.</text>
</comment>